<dbReference type="Gene3D" id="2.10.50.10">
    <property type="entry name" value="Tumor Necrosis Factor Receptor, subunit A, domain 2"/>
    <property type="match status" value="1"/>
</dbReference>
<feature type="region of interest" description="Disordered" evidence="1">
    <location>
        <begin position="195"/>
        <end position="233"/>
    </location>
</feature>
<reference evidence="4" key="1">
    <citation type="submission" date="2020-04" db="EMBL/GenBank/DDBJ databases">
        <authorList>
            <person name="Neveu A P."/>
        </authorList>
    </citation>
    <scope>NUCLEOTIDE SEQUENCE</scope>
    <source>
        <tissue evidence="4">Whole embryo</tissue>
    </source>
</reference>
<evidence type="ECO:0000256" key="2">
    <source>
        <dbReference type="SAM" id="Phobius"/>
    </source>
</evidence>
<proteinExistence type="evidence at transcript level"/>
<keyword evidence="2" id="KW-0812">Transmembrane</keyword>
<feature type="chain" id="PRO_5026255111" evidence="3">
    <location>
        <begin position="28"/>
        <end position="418"/>
    </location>
</feature>
<evidence type="ECO:0000256" key="3">
    <source>
        <dbReference type="SAM" id="SignalP"/>
    </source>
</evidence>
<protein>
    <submittedName>
        <fullName evidence="4">Uncharacterized protein LOC100183792</fullName>
    </submittedName>
</protein>
<feature type="signal peptide" evidence="3">
    <location>
        <begin position="1"/>
        <end position="27"/>
    </location>
</feature>
<feature type="compositionally biased region" description="Low complexity" evidence="1">
    <location>
        <begin position="197"/>
        <end position="209"/>
    </location>
</feature>
<sequence length="418" mass="45889">MSRSCINNLRRTAILLFGLFFLKVTAADHNSAVKNHFTNPCSHLGDELARYLAEDDDGISCCLCPENFYYHSACKNREFNTTVCLPCPEGTERKFSTEVQGLEMCKPIPTIKPKSTTPQPTKKIISTDEQDGKGETGESKQPENSVPGLIIGLLVAVVGILVMVGLVVWCVTQKPNIVCCFEVKKTIPDVEAGVDMSSSSVTTGHSSQTPVSNRRDSIASTTSAPQANPTRKYEVQYTQCPTNDPDVVITEKGVTNDGQATPEKVKAIPLRTDYRESRTISENPTAPRVQQPVCNTDDRLGTPPETSTGLPVIRGYNINRNANIQTILNVFFSIGTTLDVPITAFQVEGFGYRFGLVDDQICTAKKNSVTEGNAAFLCKVFKQIVSKKGIHLDLNEVVNFFEDNGMRLIYDHLVQQLG</sequence>
<feature type="transmembrane region" description="Helical" evidence="2">
    <location>
        <begin position="149"/>
        <end position="171"/>
    </location>
</feature>
<dbReference type="AlphaFoldDB" id="A0A6F9DIN9"/>
<name>A0A6F9DIN9_9ASCI</name>
<feature type="compositionally biased region" description="Polar residues" evidence="1">
    <location>
        <begin position="218"/>
        <end position="229"/>
    </location>
</feature>
<feature type="region of interest" description="Disordered" evidence="1">
    <location>
        <begin position="277"/>
        <end position="308"/>
    </location>
</feature>
<gene>
    <name evidence="4" type="primary">LOC100183792-001</name>
</gene>
<feature type="compositionally biased region" description="Low complexity" evidence="1">
    <location>
        <begin position="110"/>
        <end position="124"/>
    </location>
</feature>
<organism evidence="4">
    <name type="scientific">Phallusia mammillata</name>
    <dbReference type="NCBI Taxonomy" id="59560"/>
    <lineage>
        <taxon>Eukaryota</taxon>
        <taxon>Metazoa</taxon>
        <taxon>Chordata</taxon>
        <taxon>Tunicata</taxon>
        <taxon>Ascidiacea</taxon>
        <taxon>Phlebobranchia</taxon>
        <taxon>Ascidiidae</taxon>
        <taxon>Phallusia</taxon>
    </lineage>
</organism>
<feature type="compositionally biased region" description="Basic and acidic residues" evidence="1">
    <location>
        <begin position="130"/>
        <end position="141"/>
    </location>
</feature>
<keyword evidence="2" id="KW-1133">Transmembrane helix</keyword>
<keyword evidence="2" id="KW-0472">Membrane</keyword>
<evidence type="ECO:0000313" key="4">
    <source>
        <dbReference type="EMBL" id="CAB3262823.1"/>
    </source>
</evidence>
<evidence type="ECO:0000256" key="1">
    <source>
        <dbReference type="SAM" id="MobiDB-lite"/>
    </source>
</evidence>
<dbReference type="EMBL" id="LR786961">
    <property type="protein sequence ID" value="CAB3262823.1"/>
    <property type="molecule type" value="mRNA"/>
</dbReference>
<feature type="region of interest" description="Disordered" evidence="1">
    <location>
        <begin position="110"/>
        <end position="143"/>
    </location>
</feature>
<keyword evidence="3" id="KW-0732">Signal</keyword>
<accession>A0A6F9DIN9</accession>